<dbReference type="EMBL" id="LAZR01003674">
    <property type="protein sequence ID" value="KKN15814.1"/>
    <property type="molecule type" value="Genomic_DNA"/>
</dbReference>
<accession>A0A0F9NCW5</accession>
<dbReference type="AlphaFoldDB" id="A0A0F9NCW5"/>
<name>A0A0F9NCW5_9ZZZZ</name>
<evidence type="ECO:0000313" key="1">
    <source>
        <dbReference type="EMBL" id="KKN15814.1"/>
    </source>
</evidence>
<reference evidence="1" key="1">
    <citation type="journal article" date="2015" name="Nature">
        <title>Complex archaea that bridge the gap between prokaryotes and eukaryotes.</title>
        <authorList>
            <person name="Spang A."/>
            <person name="Saw J.H."/>
            <person name="Jorgensen S.L."/>
            <person name="Zaremba-Niedzwiedzka K."/>
            <person name="Martijn J."/>
            <person name="Lind A.E."/>
            <person name="van Eijk R."/>
            <person name="Schleper C."/>
            <person name="Guy L."/>
            <person name="Ettema T.J."/>
        </authorList>
    </citation>
    <scope>NUCLEOTIDE SEQUENCE</scope>
</reference>
<proteinExistence type="predicted"/>
<protein>
    <submittedName>
        <fullName evidence="1">Uncharacterized protein</fullName>
    </submittedName>
</protein>
<gene>
    <name evidence="1" type="ORF">LCGC14_0982060</name>
</gene>
<sequence length="69" mass="7652">MGEHIINGEFQSDKYPTCPRGKVPLSVKDVTAQDLLWSYAQRRRKVDAGFADDLETALRAAGYVPPVAM</sequence>
<comment type="caution">
    <text evidence="1">The sequence shown here is derived from an EMBL/GenBank/DDBJ whole genome shotgun (WGS) entry which is preliminary data.</text>
</comment>
<organism evidence="1">
    <name type="scientific">marine sediment metagenome</name>
    <dbReference type="NCBI Taxonomy" id="412755"/>
    <lineage>
        <taxon>unclassified sequences</taxon>
        <taxon>metagenomes</taxon>
        <taxon>ecological metagenomes</taxon>
    </lineage>
</organism>